<sequence>MKTVNEASKLPLAVARTLNSEKRTSTCMPLDPRQYNVNELRHAAHGRNPAEFDWVDAPVDKEWNDVAYQRLLAATAEVASDGRPYLDSVPHTPSAEQVLLDWCVHLVERLGGRGSLEMVSYYRDIGWVGDDAHDTIRERILSFTTPTDFEDAPTEEDHVQSLSYVVRLSSMDDE</sequence>
<evidence type="ECO:0000313" key="4">
    <source>
        <dbReference type="EMBL" id="ELZ85813.1"/>
    </source>
</evidence>
<evidence type="ECO:0000256" key="1">
    <source>
        <dbReference type="ARBA" id="ARBA00004618"/>
    </source>
</evidence>
<evidence type="ECO:0000259" key="3">
    <source>
        <dbReference type="Pfam" id="PF04659"/>
    </source>
</evidence>
<reference evidence="4 5" key="1">
    <citation type="journal article" date="2014" name="PLoS Genet.">
        <title>Phylogenetically driven sequencing of extremely halophilic archaea reveals strategies for static and dynamic osmo-response.</title>
        <authorList>
            <person name="Becker E.A."/>
            <person name="Seitzer P.M."/>
            <person name="Tritt A."/>
            <person name="Larsen D."/>
            <person name="Krusor M."/>
            <person name="Yao A.I."/>
            <person name="Wu D."/>
            <person name="Madern D."/>
            <person name="Eisen J.A."/>
            <person name="Darling A.E."/>
            <person name="Facciotti M.T."/>
        </authorList>
    </citation>
    <scope>NUCLEOTIDE SEQUENCE [LARGE SCALE GENOMIC DNA]</scope>
    <source>
        <strain evidence="4 5">ATCC BAA-1513</strain>
    </source>
</reference>
<dbReference type="PANTHER" id="PTHR40698:SF1">
    <property type="entry name" value="FLAGELLA-RELATED PROTEIN D-RELATED"/>
    <property type="match status" value="1"/>
</dbReference>
<comment type="caution">
    <text evidence="4">The sequence shown here is derived from an EMBL/GenBank/DDBJ whole genome shotgun (WGS) entry which is preliminary data.</text>
</comment>
<dbReference type="Pfam" id="PF04659">
    <property type="entry name" value="Arch_fla_DE"/>
    <property type="match status" value="1"/>
</dbReference>
<dbReference type="PATRIC" id="fig|1230453.4.peg.1629"/>
<dbReference type="Proteomes" id="UP000011612">
    <property type="component" value="Unassembled WGS sequence"/>
</dbReference>
<dbReference type="GO" id="GO:0097588">
    <property type="term" value="P:archaeal or bacterial-type flagellum-dependent cell motility"/>
    <property type="evidence" value="ECO:0007669"/>
    <property type="project" value="InterPro"/>
</dbReference>
<accession>M0HPY0</accession>
<keyword evidence="2" id="KW-0974">Archaeal flagellum</keyword>
<comment type="subcellular location">
    <subcellularLocation>
        <location evidence="1">Archaeal flagellum</location>
    </subcellularLocation>
</comment>
<proteinExistence type="predicted"/>
<dbReference type="InterPro" id="IPR006752">
    <property type="entry name" value="Arch_fla_DE"/>
</dbReference>
<dbReference type="InterPro" id="IPR052494">
    <property type="entry name" value="Flagella_assembly_related"/>
</dbReference>
<dbReference type="AlphaFoldDB" id="M0HPY0"/>
<dbReference type="STRING" id="1230453.C453_08358"/>
<gene>
    <name evidence="4" type="ORF">C453_08358</name>
</gene>
<dbReference type="GO" id="GO:0097589">
    <property type="term" value="C:archaeal-type flagellum"/>
    <property type="evidence" value="ECO:0007669"/>
    <property type="project" value="UniProtKB-SubCell"/>
</dbReference>
<name>M0HPY0_HALEO</name>
<organism evidence="4 5">
    <name type="scientific">Haloferax elongans ATCC BAA-1513</name>
    <dbReference type="NCBI Taxonomy" id="1230453"/>
    <lineage>
        <taxon>Archaea</taxon>
        <taxon>Methanobacteriati</taxon>
        <taxon>Methanobacteriota</taxon>
        <taxon>Stenosarchaea group</taxon>
        <taxon>Halobacteria</taxon>
        <taxon>Halobacteriales</taxon>
        <taxon>Haloferacaceae</taxon>
        <taxon>Haloferax</taxon>
    </lineage>
</organism>
<dbReference type="PANTHER" id="PTHR40698">
    <property type="entry name" value="FLAGELLA-RELATED PROTEIN E-RELATED-RELATED"/>
    <property type="match status" value="1"/>
</dbReference>
<feature type="domain" description="Archaeal flagella protein FlaD/E" evidence="3">
    <location>
        <begin position="82"/>
        <end position="169"/>
    </location>
</feature>
<evidence type="ECO:0000313" key="5">
    <source>
        <dbReference type="Proteomes" id="UP000011612"/>
    </source>
</evidence>
<protein>
    <submittedName>
        <fullName evidence="4">Fla cluster protein flaD</fullName>
    </submittedName>
</protein>
<keyword evidence="5" id="KW-1185">Reference proteome</keyword>
<dbReference type="EMBL" id="AOLK01000015">
    <property type="protein sequence ID" value="ELZ85813.1"/>
    <property type="molecule type" value="Genomic_DNA"/>
</dbReference>
<evidence type="ECO:0000256" key="2">
    <source>
        <dbReference type="ARBA" id="ARBA00022440"/>
    </source>
</evidence>